<gene>
    <name evidence="2" type="ORF">ACFQZU_24445</name>
</gene>
<evidence type="ECO:0000313" key="2">
    <source>
        <dbReference type="EMBL" id="MFD0804448.1"/>
    </source>
</evidence>
<organism evidence="2 3">
    <name type="scientific">Streptomonospora algeriensis</name>
    <dbReference type="NCBI Taxonomy" id="995084"/>
    <lineage>
        <taxon>Bacteria</taxon>
        <taxon>Bacillati</taxon>
        <taxon>Actinomycetota</taxon>
        <taxon>Actinomycetes</taxon>
        <taxon>Streptosporangiales</taxon>
        <taxon>Nocardiopsidaceae</taxon>
        <taxon>Streptomonospora</taxon>
    </lineage>
</organism>
<comment type="caution">
    <text evidence="2">The sequence shown here is derived from an EMBL/GenBank/DDBJ whole genome shotgun (WGS) entry which is preliminary data.</text>
</comment>
<evidence type="ECO:0000256" key="1">
    <source>
        <dbReference type="SAM" id="MobiDB-lite"/>
    </source>
</evidence>
<feature type="region of interest" description="Disordered" evidence="1">
    <location>
        <begin position="39"/>
        <end position="70"/>
    </location>
</feature>
<evidence type="ECO:0000313" key="3">
    <source>
        <dbReference type="Proteomes" id="UP001596956"/>
    </source>
</evidence>
<proteinExistence type="predicted"/>
<reference evidence="3" key="1">
    <citation type="journal article" date="2019" name="Int. J. Syst. Evol. Microbiol.">
        <title>The Global Catalogue of Microorganisms (GCM) 10K type strain sequencing project: providing services to taxonomists for standard genome sequencing and annotation.</title>
        <authorList>
            <consortium name="The Broad Institute Genomics Platform"/>
            <consortium name="The Broad Institute Genome Sequencing Center for Infectious Disease"/>
            <person name="Wu L."/>
            <person name="Ma J."/>
        </authorList>
    </citation>
    <scope>NUCLEOTIDE SEQUENCE [LARGE SCALE GENOMIC DNA]</scope>
    <source>
        <strain evidence="3">CCUG 63369</strain>
    </source>
</reference>
<feature type="non-terminal residue" evidence="2">
    <location>
        <position position="70"/>
    </location>
</feature>
<dbReference type="Proteomes" id="UP001596956">
    <property type="component" value="Unassembled WGS sequence"/>
</dbReference>
<accession>A0ABW3BPD7</accession>
<sequence>MTEPTHRVGEASWDAWGDPAHTAPLTESQRELLRQVLGTAPDSGLPRTPESQLRLPPSALPRAARAALAE</sequence>
<name>A0ABW3BPD7_9ACTN</name>
<dbReference type="EMBL" id="JBHTHR010001676">
    <property type="protein sequence ID" value="MFD0804448.1"/>
    <property type="molecule type" value="Genomic_DNA"/>
</dbReference>
<feature type="region of interest" description="Disordered" evidence="1">
    <location>
        <begin position="1"/>
        <end position="22"/>
    </location>
</feature>
<keyword evidence="3" id="KW-1185">Reference proteome</keyword>
<feature type="compositionally biased region" description="Low complexity" evidence="1">
    <location>
        <begin position="53"/>
        <end position="70"/>
    </location>
</feature>
<protein>
    <submittedName>
        <fullName evidence="2">FAD-binding oxidoreductase</fullName>
    </submittedName>
</protein>